<gene>
    <name evidence="5" type="ORF">C0Q70_05828</name>
</gene>
<dbReference type="Pfam" id="PF07719">
    <property type="entry name" value="TPR_2"/>
    <property type="match status" value="1"/>
</dbReference>
<feature type="compositionally biased region" description="Polar residues" evidence="4">
    <location>
        <begin position="470"/>
        <end position="479"/>
    </location>
</feature>
<dbReference type="PANTHER" id="PTHR44858">
    <property type="entry name" value="TETRATRICOPEPTIDE REPEAT PROTEIN 6"/>
    <property type="match status" value="1"/>
</dbReference>
<evidence type="ECO:0000313" key="5">
    <source>
        <dbReference type="EMBL" id="PVD34553.1"/>
    </source>
</evidence>
<keyword evidence="1" id="KW-0677">Repeat</keyword>
<feature type="region of interest" description="Disordered" evidence="4">
    <location>
        <begin position="359"/>
        <end position="414"/>
    </location>
</feature>
<feature type="repeat" description="TPR" evidence="3">
    <location>
        <begin position="1768"/>
        <end position="1801"/>
    </location>
</feature>
<feature type="region of interest" description="Disordered" evidence="4">
    <location>
        <begin position="966"/>
        <end position="988"/>
    </location>
</feature>
<feature type="repeat" description="TPR" evidence="3">
    <location>
        <begin position="2037"/>
        <end position="2070"/>
    </location>
</feature>
<dbReference type="InterPro" id="IPR019734">
    <property type="entry name" value="TPR_rpt"/>
</dbReference>
<feature type="compositionally biased region" description="Polar residues" evidence="4">
    <location>
        <begin position="396"/>
        <end position="408"/>
    </location>
</feature>
<dbReference type="InterPro" id="IPR013105">
    <property type="entry name" value="TPR_2"/>
</dbReference>
<feature type="region of interest" description="Disordered" evidence="4">
    <location>
        <begin position="881"/>
        <end position="915"/>
    </location>
</feature>
<evidence type="ECO:0000256" key="1">
    <source>
        <dbReference type="ARBA" id="ARBA00022737"/>
    </source>
</evidence>
<evidence type="ECO:0000256" key="3">
    <source>
        <dbReference type="PROSITE-ProRule" id="PRU00339"/>
    </source>
</evidence>
<proteinExistence type="predicted"/>
<dbReference type="SUPFAM" id="SSF48452">
    <property type="entry name" value="TPR-like"/>
    <property type="match status" value="5"/>
</dbReference>
<feature type="repeat" description="TPR" evidence="3">
    <location>
        <begin position="1598"/>
        <end position="1631"/>
    </location>
</feature>
<feature type="compositionally biased region" description="Basic and acidic residues" evidence="4">
    <location>
        <begin position="1155"/>
        <end position="1167"/>
    </location>
</feature>
<dbReference type="Pfam" id="PF13181">
    <property type="entry name" value="TPR_8"/>
    <property type="match status" value="3"/>
</dbReference>
<feature type="repeat" description="TPR" evidence="3">
    <location>
        <begin position="2003"/>
        <end position="2036"/>
    </location>
</feature>
<dbReference type="OrthoDB" id="1658288at2759"/>
<evidence type="ECO:0000256" key="2">
    <source>
        <dbReference type="ARBA" id="ARBA00022803"/>
    </source>
</evidence>
<dbReference type="Pfam" id="PF00515">
    <property type="entry name" value="TPR_1"/>
    <property type="match status" value="1"/>
</dbReference>
<dbReference type="InterPro" id="IPR011990">
    <property type="entry name" value="TPR-like_helical_dom_sf"/>
</dbReference>
<reference evidence="5 6" key="1">
    <citation type="submission" date="2018-04" db="EMBL/GenBank/DDBJ databases">
        <title>The genome of golden apple snail Pomacea canaliculata provides insight into stress tolerance and invasive adaptation.</title>
        <authorList>
            <person name="Liu C."/>
            <person name="Liu B."/>
            <person name="Ren Y."/>
            <person name="Zhang Y."/>
            <person name="Wang H."/>
            <person name="Li S."/>
            <person name="Jiang F."/>
            <person name="Yin L."/>
            <person name="Zhang G."/>
            <person name="Qian W."/>
            <person name="Fan W."/>
        </authorList>
    </citation>
    <scope>NUCLEOTIDE SEQUENCE [LARGE SCALE GENOMIC DNA]</scope>
    <source>
        <strain evidence="5">SZHN2017</strain>
        <tissue evidence="5">Muscle</tissue>
    </source>
</reference>
<feature type="repeat" description="TPR" evidence="3">
    <location>
        <begin position="1378"/>
        <end position="1411"/>
    </location>
</feature>
<accession>A0A2T7PMA6</accession>
<dbReference type="PROSITE" id="PS50293">
    <property type="entry name" value="TPR_REGION"/>
    <property type="match status" value="2"/>
</dbReference>
<dbReference type="PROSITE" id="PS50005">
    <property type="entry name" value="TPR"/>
    <property type="match status" value="10"/>
</dbReference>
<dbReference type="PANTHER" id="PTHR44858:SF1">
    <property type="entry name" value="UDP-N-ACETYLGLUCOSAMINE--PEPTIDE N-ACETYLGLUCOSAMINYLTRANSFERASE SPINDLY-RELATED"/>
    <property type="match status" value="1"/>
</dbReference>
<feature type="repeat" description="TPR" evidence="3">
    <location>
        <begin position="1969"/>
        <end position="2002"/>
    </location>
</feature>
<feature type="repeat" description="TPR" evidence="3">
    <location>
        <begin position="1554"/>
        <end position="1587"/>
    </location>
</feature>
<feature type="compositionally biased region" description="Acidic residues" evidence="4">
    <location>
        <begin position="977"/>
        <end position="988"/>
    </location>
</feature>
<dbReference type="Proteomes" id="UP000245119">
    <property type="component" value="Linkage Group LG3"/>
</dbReference>
<name>A0A2T7PMA6_POMCA</name>
<feature type="repeat" description="TPR" evidence="3">
    <location>
        <begin position="1935"/>
        <end position="1968"/>
    </location>
</feature>
<feature type="region of interest" description="Disordered" evidence="4">
    <location>
        <begin position="1126"/>
        <end position="1167"/>
    </location>
</feature>
<protein>
    <submittedName>
        <fullName evidence="5">Uncharacterized protein</fullName>
    </submittedName>
</protein>
<keyword evidence="2 3" id="KW-0802">TPR repeat</keyword>
<dbReference type="SMART" id="SM00028">
    <property type="entry name" value="TPR"/>
    <property type="match status" value="21"/>
</dbReference>
<dbReference type="Pfam" id="PF13432">
    <property type="entry name" value="TPR_16"/>
    <property type="match status" value="2"/>
</dbReference>
<evidence type="ECO:0000313" key="6">
    <source>
        <dbReference type="Proteomes" id="UP000245119"/>
    </source>
</evidence>
<dbReference type="EMBL" id="PZQS01000003">
    <property type="protein sequence ID" value="PVD34553.1"/>
    <property type="molecule type" value="Genomic_DNA"/>
</dbReference>
<organism evidence="5 6">
    <name type="scientific">Pomacea canaliculata</name>
    <name type="common">Golden apple snail</name>
    <dbReference type="NCBI Taxonomy" id="400727"/>
    <lineage>
        <taxon>Eukaryota</taxon>
        <taxon>Metazoa</taxon>
        <taxon>Spiralia</taxon>
        <taxon>Lophotrochozoa</taxon>
        <taxon>Mollusca</taxon>
        <taxon>Gastropoda</taxon>
        <taxon>Caenogastropoda</taxon>
        <taxon>Architaenioglossa</taxon>
        <taxon>Ampullarioidea</taxon>
        <taxon>Ampullariidae</taxon>
        <taxon>Pomacea</taxon>
    </lineage>
</organism>
<feature type="region of interest" description="Disordered" evidence="4">
    <location>
        <begin position="452"/>
        <end position="479"/>
    </location>
</feature>
<dbReference type="InterPro" id="IPR050498">
    <property type="entry name" value="Ycf3"/>
</dbReference>
<evidence type="ECO:0000256" key="4">
    <source>
        <dbReference type="SAM" id="MobiDB-lite"/>
    </source>
</evidence>
<feature type="repeat" description="TPR" evidence="3">
    <location>
        <begin position="1447"/>
        <end position="1480"/>
    </location>
</feature>
<feature type="repeat" description="TPR" evidence="3">
    <location>
        <begin position="1309"/>
        <end position="1342"/>
    </location>
</feature>
<dbReference type="Gene3D" id="1.25.40.10">
    <property type="entry name" value="Tetratricopeptide repeat domain"/>
    <property type="match status" value="9"/>
</dbReference>
<keyword evidence="6" id="KW-1185">Reference proteome</keyword>
<comment type="caution">
    <text evidence="5">The sequence shown here is derived from an EMBL/GenBank/DDBJ whole genome shotgun (WGS) entry which is preliminary data.</text>
</comment>
<sequence length="2111" mass="239409">MKKSMAGKDLLPDIRNDRKAFRLDTNRQVDLSFRQEKADVDQQAAYNASCTKEQRRHGQLVEDQTIDQEVFPELQREKKRSSRKTVPVFHQDLKTREISMEQYLLIPHVPPYNVPDKSAQVTMQSRTRKYPYVKGQLVSAEELKKPKKTSVGVLPIRSSLEISDLHFVMEGNMKIKHGDVDEENIQKTSMAQKESSEENPQITAAQKVIYGKELLEMMSHKQIGEYVEGSQTYNTKPAILSAVGTISSVPIAQRAKPQMKPAVIQSGFKSRSKKQHYDVRASSNGAKSAQSIQSSLLSEVLLLPDETVYSRYDDVIVNIDNDVETAVGSNGGFKGSTVSGIKSVKELLEEAKIISSPDAEPLYRRHLKPSDATHGRQSGRKSQQDRDKSASKVTVPKSTIQGGESNDSGNKHPAERSVDEIVAALKQQASSGVMSEADRKIKEIMDRVMSRTGSGFPSDADDTAQIGTPEDQNVTETEDGASTNLYMTSEDIRPSPVPSPSYPVQLSLVLSPSDQLYESIKDIKIPDLIPEVEEPVVEVVSEMSGRTGETVLATEESTDLRQKVFIAPKPPSRQLEFAGVIKQEDADTDIQQSYFDIEQAWCDLMAPPEATYEDVVSLLGEQVELHPRHISGPPSIEPKPVHSTAVSFLSTWAPTGVKTREVKEKKKEQKRNIHHFCTMTNEFQLPKELCHVGRKYHTPDYFTGVFTQQNYRFPSGILPYPKERVVIPSTPKPGPEEKHSFMGKQIVKEANSEVTETSLEAWKQRADAVFQESDVPIEGMKIVPKMDESRVYWAPAPPKMEVLPAKVKQILFPEYQSSKVDEEGQLVTSLYEAESEGDEEEESFLDILDREMNQRPLEVAYHFCYTAEPKVVKQLTKGSTLQLPTNETDQPSSPVNEDGTDPTSQKILGPPDDSLFSPVYFPPPRRTRSMPHLLDDLDDTLMVPLDFNAAMEELRQQRLLMDREKHRRLQQTGNETECNEPEPKEEEEEAVEEPIVHVDILHVPQTPKIEELTPAEKALLAGRNYVILPRKKKKHRQKRPLDSRRLEKIEKFLAAPPNQLNKCESLPQLQQTTDLKAQVTQKGQVKYGSLPDLLNFSAYKTSKDMPEEADEREWVRDIWNKWFDDAFPPTPTGSDGEDQESMHLAQDDTVSTDSDTQKKEDKKKSKETLREILSEDIDEIDPVVDSEENAEMISILRKEVEKLTRLIEATTPPMAFDLARRGALYRKLGMLKKSEEDLNRAIKMEPLLLDAYWHRHLLYVLQDKKAAALEDLNYIMKKNKSHAGAYRSMNWTNAINDFTELLRVDPLSATARLYRGRAYAKQGQWSPAVEDLSAAIHLNPNLWDAFYHRACILRKAHPRRALHDYSVSLLINDTEENIMSYLHRGILYNALDRPDDAIPDFEAVLKLDKDVACAHVNLGLIFMERHQNYHRAIKKFTSAIKVDPTYIRAYICRGEAYHKVHQLKLALKDITRAIHLRPDVHNYYMYRGQLVLEMGSLDLAAFCIRHASEMDGQGGAGSAFGEQPTQQAAVQSFLKNYDKAIDALTQATRVKPVTSLFMLLGKTQMKAKQFKEAATSFQKALDLMRPWRPTDPWPPEAGEAHFLSGMCHMELRSYLPAFNSFNSAISVEPNHAEAYYQRGLTRLKLKQSRGIHDFNRALAINPNLFQAYLSRACYFGLKGNYPKAILNCNEAIKLQPNSVRAYLYRGALKYHIKAYSLAIQDLTRAAAIDTASPFAYFNRAVCYQKSKQHDKALTDYGIVLLLGDQLSLKVLINRGLLYFQLGDHMNALFDFQAACRLSPTDHRIHHMLGLCYHKRQCPPTRKCLSFRPFFLDGLIARGNVYMDYGHKAGTREARRDYERALRLDPMCMAARVNLAYSLQVTGKLMQAWRNFTIAITLKPTYKRALEGRAIVNLQMSDTFAAFQDITACIHLEESAEMLTNRGVVHQFMNDRVNAMKDYQRAINVDPTYSLAYFNAANVYFHTRHFKQALGYYDKAIQYNPKDESALLNRAITKVLLRDAQSALEDFQQAIGLSPHSAHIYFNRANLFASMQLYDKAVDDYTKALSLKPDDPLTLRRRADALGKLGRQTEAIEDYIRAIDIQTRPHRVVGAL</sequence>
<feature type="compositionally biased region" description="Polar residues" evidence="4">
    <location>
        <begin position="881"/>
        <end position="906"/>
    </location>
</feature>
<dbReference type="STRING" id="400727.A0A2T7PMA6"/>